<dbReference type="EMBL" id="AE003849">
    <property type="protein sequence ID" value="AAF83753.1"/>
    <property type="molecule type" value="Genomic_DNA"/>
</dbReference>
<feature type="transmembrane region" description="Helical" evidence="1">
    <location>
        <begin position="12"/>
        <end position="33"/>
    </location>
</feature>
<protein>
    <submittedName>
        <fullName evidence="2">Uncharacterized protein</fullName>
    </submittedName>
</protein>
<dbReference type="PIR" id="B82743">
    <property type="entry name" value="B82743"/>
</dbReference>
<organism evidence="2 3">
    <name type="scientific">Xylella fastidiosa (strain 9a5c)</name>
    <dbReference type="NCBI Taxonomy" id="160492"/>
    <lineage>
        <taxon>Bacteria</taxon>
        <taxon>Pseudomonadati</taxon>
        <taxon>Pseudomonadota</taxon>
        <taxon>Gammaproteobacteria</taxon>
        <taxon>Lysobacterales</taxon>
        <taxon>Lysobacteraceae</taxon>
        <taxon>Xylella</taxon>
    </lineage>
</organism>
<evidence type="ECO:0000256" key="1">
    <source>
        <dbReference type="SAM" id="Phobius"/>
    </source>
</evidence>
<sequence>MKTSKFYLKNVTFVGFFGALLLNIEFKVALTFVF</sequence>
<keyword evidence="1" id="KW-0812">Transmembrane</keyword>
<dbReference type="AlphaFoldDB" id="Q9PET5"/>
<keyword evidence="1" id="KW-1133">Transmembrane helix</keyword>
<reference evidence="2 3" key="1">
    <citation type="journal article" date="2000" name="Nature">
        <title>The genome sequence of the plant pathogen Xylella fastidiosa.</title>
        <authorList>
            <person name="Simpson A.J."/>
            <person name="Reinach F.C."/>
            <person name="Arruda P."/>
            <person name="Abreu F.A."/>
            <person name="Acencio M."/>
            <person name="Alvarenga R."/>
            <person name="Alves L.M."/>
            <person name="Araya J.E."/>
            <person name="Baia G.S."/>
            <person name="Baptista C.S."/>
            <person name="Barros M.H."/>
            <person name="Bonaccorsi E.D."/>
            <person name="Bordin S."/>
            <person name="Bove J.M."/>
            <person name="Briones M.R."/>
            <person name="Bueno M.R."/>
            <person name="Camargo A.A."/>
            <person name="Camargo L.E."/>
            <person name="Carraro D.M."/>
            <person name="Carrer H."/>
            <person name="Colauto N.B."/>
            <person name="Colombo C."/>
            <person name="Costa F.F."/>
            <person name="Costa M.C."/>
            <person name="Costa-Neto C.M."/>
            <person name="Coutinho L.L."/>
            <person name="Cristofani M."/>
            <person name="Dias-Neto E."/>
            <person name="Docena C."/>
            <person name="El-Dorry H."/>
            <person name="Facincani A.P."/>
            <person name="Ferreira A.J."/>
            <person name="Ferreira V.C."/>
            <person name="Ferro J.A."/>
            <person name="Fraga J.S."/>
            <person name="Franca S.C."/>
            <person name="Franco M.C."/>
            <person name="Frohme M."/>
            <person name="Furlan L.R."/>
            <person name="Garnier M."/>
            <person name="Goldman G.H."/>
            <person name="Goldman M.H."/>
            <person name="Gomes S.L."/>
            <person name="Gruber A."/>
            <person name="Ho P.L."/>
            <person name="Hoheisel J.D."/>
            <person name="Junqueira M.L."/>
            <person name="Kemper E.L."/>
            <person name="Kitajima J.P."/>
            <person name="Krieger J.E."/>
            <person name="Kuramae E.E."/>
            <person name="Laigret F."/>
            <person name="Lambais M.R."/>
            <person name="Leite L.C."/>
            <person name="Lemos E.G."/>
            <person name="Lemos M.V."/>
            <person name="Lopes S.A."/>
            <person name="Lopes C.R."/>
            <person name="Machado J.A."/>
            <person name="Machado M.A."/>
            <person name="Madeira A.M."/>
            <person name="Madeira H.M."/>
            <person name="Marino C.L."/>
            <person name="Marques M.V."/>
            <person name="Martins E.A."/>
            <person name="Martins E.M."/>
            <person name="Matsukuma A.Y."/>
            <person name="Menck C.F."/>
            <person name="Miracca E.C."/>
            <person name="Miyaki C.Y."/>
            <person name="Monteriro-Vitorello C.B."/>
            <person name="Moon D.H."/>
            <person name="Nagai M.A."/>
            <person name="Nascimento A.L."/>
            <person name="Netto L.E."/>
            <person name="Nhani A.Jr."/>
            <person name="Nobrega F.G."/>
            <person name="Nunes L.R."/>
            <person name="Oliveira M.A."/>
            <person name="de Oliveira M.C."/>
            <person name="de Oliveira R.C."/>
            <person name="Palmieri D.A."/>
            <person name="Paris A."/>
            <person name="Peixoto B.R."/>
            <person name="Pereira G.A."/>
            <person name="Pereira H.A.Jr."/>
            <person name="Pesquero J.B."/>
            <person name="Quaggio R.B."/>
            <person name="Roberto P.G."/>
            <person name="Rodrigues V."/>
            <person name="de M Rosa A.J."/>
            <person name="de Rosa V.E.Jr."/>
            <person name="de Sa R.G."/>
            <person name="Santelli R.V."/>
            <person name="Sawasaki H.E."/>
            <person name="da Silva A.C."/>
            <person name="da Silva A.M."/>
            <person name="da Silva F.R."/>
            <person name="da Silva W.A.Jr."/>
            <person name="da Silveira J.F."/>
            <person name="Silvestri M.L."/>
            <person name="Siqueira W.J."/>
            <person name="de Souza A.A."/>
            <person name="de Souza A.P."/>
            <person name="Terenzi M.F."/>
            <person name="Truffi D."/>
            <person name="Tsai S.M."/>
            <person name="Tsuhako M.H."/>
            <person name="Vallada H."/>
            <person name="Van Sluys M.A."/>
            <person name="Verjovski-Almeida S."/>
            <person name="Vettore A.L."/>
            <person name="Zago M.A."/>
            <person name="Zatz M."/>
            <person name="Meidanis J."/>
            <person name="Setubal J.C."/>
        </authorList>
    </citation>
    <scope>NUCLEOTIDE SEQUENCE [LARGE SCALE GENOMIC DNA]</scope>
    <source>
        <strain evidence="2 3">9a5c</strain>
    </source>
</reference>
<dbReference type="KEGG" id="xfa:XF_0943"/>
<proteinExistence type="predicted"/>
<name>Q9PET5_XYLFA</name>
<dbReference type="Proteomes" id="UP000000812">
    <property type="component" value="Chromosome"/>
</dbReference>
<evidence type="ECO:0000313" key="2">
    <source>
        <dbReference type="EMBL" id="AAF83753.1"/>
    </source>
</evidence>
<dbReference type="HOGENOM" id="CLU_3376799_0_0_6"/>
<evidence type="ECO:0000313" key="3">
    <source>
        <dbReference type="Proteomes" id="UP000000812"/>
    </source>
</evidence>
<keyword evidence="1" id="KW-0472">Membrane</keyword>
<accession>Q9PET5</accession>
<gene>
    <name evidence="2" type="ordered locus">XF_0943</name>
</gene>